<dbReference type="EMBL" id="GGEC01068261">
    <property type="protein sequence ID" value="MBX48745.1"/>
    <property type="molecule type" value="Transcribed_RNA"/>
</dbReference>
<protein>
    <submittedName>
        <fullName evidence="2">Growth-regulating factor 1-like</fullName>
    </submittedName>
</protein>
<sequence>MTTSMSTLVTTSGGAYKSLTNQQFKNLQPAGPNSSADALVNSSILSQVKDIGREQDLRGKSMVSSTLNPKSDGSTLTLPKQGVRTEGWSPSESGLISFDSLVNPPQRVSYISSKSYESILNHNDPETEDQDPPRQFTDDWPNDLGSRALIGWPEELKSDCTQLSMSIPVVSTDFLSSSSSPTQEKCILSPLRLSHKSDPIQIGSGARGDHGESSQNLSNWIPISWGTSMGNPLGEVLTTSTGSMGSCKNSSALNLSTEGWDDSPQLGSSPTGVLQKATFISLSNSSSGSARTESKNNNG</sequence>
<reference evidence="2" key="1">
    <citation type="submission" date="2018-02" db="EMBL/GenBank/DDBJ databases">
        <title>Rhizophora mucronata_Transcriptome.</title>
        <authorList>
            <person name="Meera S.P."/>
            <person name="Sreeshan A."/>
            <person name="Augustine A."/>
        </authorList>
    </citation>
    <scope>NUCLEOTIDE SEQUENCE</scope>
    <source>
        <tissue evidence="2">Leaf</tissue>
    </source>
</reference>
<organism evidence="2">
    <name type="scientific">Rhizophora mucronata</name>
    <name type="common">Asiatic mangrove</name>
    <dbReference type="NCBI Taxonomy" id="61149"/>
    <lineage>
        <taxon>Eukaryota</taxon>
        <taxon>Viridiplantae</taxon>
        <taxon>Streptophyta</taxon>
        <taxon>Embryophyta</taxon>
        <taxon>Tracheophyta</taxon>
        <taxon>Spermatophyta</taxon>
        <taxon>Magnoliopsida</taxon>
        <taxon>eudicotyledons</taxon>
        <taxon>Gunneridae</taxon>
        <taxon>Pentapetalae</taxon>
        <taxon>rosids</taxon>
        <taxon>fabids</taxon>
        <taxon>Malpighiales</taxon>
        <taxon>Rhizophoraceae</taxon>
        <taxon>Rhizophora</taxon>
    </lineage>
</organism>
<feature type="compositionally biased region" description="Polar residues" evidence="1">
    <location>
        <begin position="62"/>
        <end position="78"/>
    </location>
</feature>
<feature type="region of interest" description="Disordered" evidence="1">
    <location>
        <begin position="51"/>
        <end position="90"/>
    </location>
</feature>
<feature type="region of interest" description="Disordered" evidence="1">
    <location>
        <begin position="244"/>
        <end position="272"/>
    </location>
</feature>
<evidence type="ECO:0000256" key="1">
    <source>
        <dbReference type="SAM" id="MobiDB-lite"/>
    </source>
</evidence>
<feature type="region of interest" description="Disordered" evidence="1">
    <location>
        <begin position="120"/>
        <end position="140"/>
    </location>
</feature>
<proteinExistence type="predicted"/>
<evidence type="ECO:0000313" key="2">
    <source>
        <dbReference type="EMBL" id="MBX48745.1"/>
    </source>
</evidence>
<accession>A0A2P2P1T3</accession>
<feature type="compositionally biased region" description="Polar residues" evidence="1">
    <location>
        <begin position="244"/>
        <end position="257"/>
    </location>
</feature>
<name>A0A2P2P1T3_RHIMU</name>
<dbReference type="AlphaFoldDB" id="A0A2P2P1T3"/>